<dbReference type="EMBL" id="JH598246">
    <property type="status" value="NOT_ANNOTATED_CDS"/>
    <property type="molecule type" value="Genomic_DNA"/>
</dbReference>
<evidence type="ECO:0000256" key="8">
    <source>
        <dbReference type="ARBA" id="ARBA00022842"/>
    </source>
</evidence>
<comment type="cofactor">
    <cofactor evidence="1">
        <name>Mg(2+)</name>
        <dbReference type="ChEBI" id="CHEBI:18420"/>
    </cofactor>
</comment>
<feature type="region of interest" description="Disordered" evidence="13">
    <location>
        <begin position="1"/>
        <end position="21"/>
    </location>
</feature>
<evidence type="ECO:0000256" key="10">
    <source>
        <dbReference type="ARBA" id="ARBA00023204"/>
    </source>
</evidence>
<evidence type="ECO:0000256" key="12">
    <source>
        <dbReference type="ARBA" id="ARBA00023254"/>
    </source>
</evidence>
<dbReference type="GO" id="GO:0005634">
    <property type="term" value="C:nucleus"/>
    <property type="evidence" value="ECO:0007669"/>
    <property type="project" value="UniProtKB-SubCell"/>
</dbReference>
<dbReference type="GO" id="GO:0006281">
    <property type="term" value="P:DNA repair"/>
    <property type="evidence" value="ECO:0007669"/>
    <property type="project" value="UniProtKB-KW"/>
</dbReference>
<evidence type="ECO:0000256" key="3">
    <source>
        <dbReference type="ARBA" id="ARBA00022722"/>
    </source>
</evidence>
<dbReference type="GO" id="GO:0004519">
    <property type="term" value="F:endonuclease activity"/>
    <property type="evidence" value="ECO:0007669"/>
    <property type="project" value="UniProtKB-KW"/>
</dbReference>
<dbReference type="GO" id="GO:0046872">
    <property type="term" value="F:metal ion binding"/>
    <property type="evidence" value="ECO:0007669"/>
    <property type="project" value="UniProtKB-KW"/>
</dbReference>
<dbReference type="GO" id="GO:0048476">
    <property type="term" value="C:Holliday junction resolvase complex"/>
    <property type="evidence" value="ECO:0007669"/>
    <property type="project" value="InterPro"/>
</dbReference>
<feature type="compositionally biased region" description="Polar residues" evidence="13">
    <location>
        <begin position="71"/>
        <end position="92"/>
    </location>
</feature>
<protein>
    <submittedName>
        <fullName evidence="14">Uncharacterized protein</fullName>
    </submittedName>
</protein>
<feature type="compositionally biased region" description="Low complexity" evidence="13">
    <location>
        <begin position="255"/>
        <end position="264"/>
    </location>
</feature>
<organism evidence="14 15">
    <name type="scientific">Hyaloperonospora arabidopsidis (strain Emoy2)</name>
    <name type="common">Downy mildew agent</name>
    <name type="synonym">Peronospora arabidopsidis</name>
    <dbReference type="NCBI Taxonomy" id="559515"/>
    <lineage>
        <taxon>Eukaryota</taxon>
        <taxon>Sar</taxon>
        <taxon>Stramenopiles</taxon>
        <taxon>Oomycota</taxon>
        <taxon>Peronosporomycetes</taxon>
        <taxon>Peronosporales</taxon>
        <taxon>Peronosporaceae</taxon>
        <taxon>Hyaloperonospora</taxon>
    </lineage>
</organism>
<evidence type="ECO:0000256" key="7">
    <source>
        <dbReference type="ARBA" id="ARBA00022801"/>
    </source>
</evidence>
<keyword evidence="3" id="KW-0540">Nuclease</keyword>
<dbReference type="GO" id="GO:0006310">
    <property type="term" value="P:DNA recombination"/>
    <property type="evidence" value="ECO:0007669"/>
    <property type="project" value="UniProtKB-KW"/>
</dbReference>
<dbReference type="AlphaFoldDB" id="M4BGU4"/>
<evidence type="ECO:0000256" key="4">
    <source>
        <dbReference type="ARBA" id="ARBA00022723"/>
    </source>
</evidence>
<keyword evidence="12" id="KW-0469">Meiosis</keyword>
<evidence type="ECO:0000313" key="15">
    <source>
        <dbReference type="Proteomes" id="UP000011713"/>
    </source>
</evidence>
<feature type="region of interest" description="Disordered" evidence="13">
    <location>
        <begin position="167"/>
        <end position="220"/>
    </location>
</feature>
<name>M4BGU4_HYAAE</name>
<evidence type="ECO:0000256" key="9">
    <source>
        <dbReference type="ARBA" id="ARBA00023172"/>
    </source>
</evidence>
<dbReference type="InterPro" id="IPR042530">
    <property type="entry name" value="EME1/EME2_C"/>
</dbReference>
<evidence type="ECO:0000313" key="14">
    <source>
        <dbReference type="EnsemblProtists" id="HpaP805619"/>
    </source>
</evidence>
<dbReference type="HOGENOM" id="CLU_022746_1_0_1"/>
<dbReference type="VEuPathDB" id="FungiDB:HpaG805619"/>
<reference evidence="15" key="1">
    <citation type="journal article" date="2010" name="Science">
        <title>Signatures of adaptation to obligate biotrophy in the Hyaloperonospora arabidopsidis genome.</title>
        <authorList>
            <person name="Baxter L."/>
            <person name="Tripathy S."/>
            <person name="Ishaque N."/>
            <person name="Boot N."/>
            <person name="Cabral A."/>
            <person name="Kemen E."/>
            <person name="Thines M."/>
            <person name="Ah-Fong A."/>
            <person name="Anderson R."/>
            <person name="Badejoko W."/>
            <person name="Bittner-Eddy P."/>
            <person name="Boore J.L."/>
            <person name="Chibucos M.C."/>
            <person name="Coates M."/>
            <person name="Dehal P."/>
            <person name="Delehaunty K."/>
            <person name="Dong S."/>
            <person name="Downton P."/>
            <person name="Dumas B."/>
            <person name="Fabro G."/>
            <person name="Fronick C."/>
            <person name="Fuerstenberg S.I."/>
            <person name="Fulton L."/>
            <person name="Gaulin E."/>
            <person name="Govers F."/>
            <person name="Hughes L."/>
            <person name="Humphray S."/>
            <person name="Jiang R.H."/>
            <person name="Judelson H."/>
            <person name="Kamoun S."/>
            <person name="Kyung K."/>
            <person name="Meijer H."/>
            <person name="Minx P."/>
            <person name="Morris P."/>
            <person name="Nelson J."/>
            <person name="Phuntumart V."/>
            <person name="Qutob D."/>
            <person name="Rehmany A."/>
            <person name="Rougon-Cardoso A."/>
            <person name="Ryden P."/>
            <person name="Torto-Alalibo T."/>
            <person name="Studholme D."/>
            <person name="Wang Y."/>
            <person name="Win J."/>
            <person name="Wood J."/>
            <person name="Clifton S.W."/>
            <person name="Rogers J."/>
            <person name="Van den Ackerveken G."/>
            <person name="Jones J.D."/>
            <person name="McDowell J.M."/>
            <person name="Beynon J."/>
            <person name="Tyler B.M."/>
        </authorList>
    </citation>
    <scope>NUCLEOTIDE SEQUENCE [LARGE SCALE GENOMIC DNA]</scope>
    <source>
        <strain evidence="15">Emoy2</strain>
    </source>
</reference>
<evidence type="ECO:0000256" key="2">
    <source>
        <dbReference type="ARBA" id="ARBA00004123"/>
    </source>
</evidence>
<evidence type="ECO:0000256" key="6">
    <source>
        <dbReference type="ARBA" id="ARBA00022763"/>
    </source>
</evidence>
<dbReference type="GO" id="GO:0051321">
    <property type="term" value="P:meiotic cell cycle"/>
    <property type="evidence" value="ECO:0007669"/>
    <property type="project" value="UniProtKB-KW"/>
</dbReference>
<keyword evidence="10" id="KW-0234">DNA repair</keyword>
<evidence type="ECO:0000256" key="13">
    <source>
        <dbReference type="SAM" id="MobiDB-lite"/>
    </source>
</evidence>
<dbReference type="InParanoid" id="M4BGU4"/>
<dbReference type="Proteomes" id="UP000011713">
    <property type="component" value="Unassembled WGS sequence"/>
</dbReference>
<keyword evidence="7" id="KW-0378">Hydrolase</keyword>
<sequence length="588" mass="64573">MVTPRAPGHRRRVRDSIEDDEDDKLLDAMLVQIGIPVNNHQSTPSSAAVNVIELVTPPRDLSPPAKKRQKTQSNSRSIVDLTTSPSLLKSPNGYTNSTIVIIDAAREEEKIEKNEKNEQQQDETPYSYSPLAESFESLSSCEGTNSCLVSSSPEFWCLSSLEGSPLGRSHQVGGQERNNAKARARQVRRLSGSLEQLRVETSTGSSESSRNESEQETASAVMATRTIAAAATIAAAEGSGAGTVPASSAGSEQTRVVSSRPRAASRARRDGPADVGTVMVMLQMEKSLDSSVMGQSIRHALQSHVYNGKPVPYTIATPLDCSLPGVIRWEGRHGDILHCSCAIYYEAKVFLEDLQQKSYKEVVAAVQYLQALVPKNQQLTCQSRRAKEQQKVSNFFVIVEGMDRALIEHKKQQKKRKASSSATTIISDGSPMITFADLHEVALQLFMDVGAHTKFTCDLDDTVNYIALLTRELVIASSRASLSEEYLDAVPRYNSFRVTRTGATTSACANAWLRMLQVIPGVSEDKAQCLLDYFPTFDSLMQAYQDPNATLAQKQDLVADKMRDARIQRALSKRIYSVFCEENPDALV</sequence>
<reference evidence="14" key="2">
    <citation type="submission" date="2015-06" db="UniProtKB">
        <authorList>
            <consortium name="EnsemblProtists"/>
        </authorList>
    </citation>
    <scope>IDENTIFICATION</scope>
    <source>
        <strain evidence="14">Emoy2</strain>
    </source>
</reference>
<feature type="compositionally biased region" description="Polar residues" evidence="13">
    <location>
        <begin position="245"/>
        <end position="254"/>
    </location>
</feature>
<dbReference type="Gene3D" id="1.10.150.670">
    <property type="entry name" value="Crossover junction endonuclease EME1, DNA-binding domain"/>
    <property type="match status" value="1"/>
</dbReference>
<keyword evidence="8" id="KW-0460">Magnesium</keyword>
<keyword evidence="6" id="KW-0227">DNA damage</keyword>
<dbReference type="PANTHER" id="PTHR21077">
    <property type="entry name" value="EME1 PROTEIN"/>
    <property type="match status" value="1"/>
</dbReference>
<keyword evidence="9" id="KW-0233">DNA recombination</keyword>
<evidence type="ECO:0000256" key="5">
    <source>
        <dbReference type="ARBA" id="ARBA00022759"/>
    </source>
</evidence>
<accession>M4BGU4</accession>
<dbReference type="eggNOG" id="ENOG502QV0V">
    <property type="taxonomic scope" value="Eukaryota"/>
</dbReference>
<proteinExistence type="predicted"/>
<dbReference type="EnsemblProtists" id="HpaT805619">
    <property type="protein sequence ID" value="HpaP805619"/>
    <property type="gene ID" value="HpaG805619"/>
</dbReference>
<keyword evidence="4" id="KW-0479">Metal-binding</keyword>
<dbReference type="OMA" id="SACANAW"/>
<keyword evidence="5" id="KW-0255">Endonuclease</keyword>
<evidence type="ECO:0000256" key="11">
    <source>
        <dbReference type="ARBA" id="ARBA00023242"/>
    </source>
</evidence>
<dbReference type="PANTHER" id="PTHR21077:SF5">
    <property type="entry name" value="CROSSOVER JUNCTION ENDONUCLEASE MMS4"/>
    <property type="match status" value="1"/>
</dbReference>
<feature type="region of interest" description="Disordered" evidence="13">
    <location>
        <begin position="57"/>
        <end position="92"/>
    </location>
</feature>
<evidence type="ECO:0000256" key="1">
    <source>
        <dbReference type="ARBA" id="ARBA00001946"/>
    </source>
</evidence>
<keyword evidence="11" id="KW-0539">Nucleus</keyword>
<feature type="region of interest" description="Disordered" evidence="13">
    <location>
        <begin position="240"/>
        <end position="271"/>
    </location>
</feature>
<dbReference type="InterPro" id="IPR033310">
    <property type="entry name" value="Mms4/EME1/EME2"/>
</dbReference>
<comment type="subcellular location">
    <subcellularLocation>
        <location evidence="2">Nucleus</location>
    </subcellularLocation>
</comment>
<dbReference type="GO" id="GO:0016787">
    <property type="term" value="F:hydrolase activity"/>
    <property type="evidence" value="ECO:0007669"/>
    <property type="project" value="UniProtKB-KW"/>
</dbReference>
<keyword evidence="15" id="KW-1185">Reference proteome</keyword>